<gene>
    <name evidence="2" type="ORF">F5891DRAFT_991255</name>
</gene>
<dbReference type="RefSeq" id="XP_041216132.1">
    <property type="nucleotide sequence ID" value="XM_041378106.1"/>
</dbReference>
<dbReference type="GeneID" id="64672404"/>
<organism evidence="2 3">
    <name type="scientific">Suillus fuscotomentosus</name>
    <dbReference type="NCBI Taxonomy" id="1912939"/>
    <lineage>
        <taxon>Eukaryota</taxon>
        <taxon>Fungi</taxon>
        <taxon>Dikarya</taxon>
        <taxon>Basidiomycota</taxon>
        <taxon>Agaricomycotina</taxon>
        <taxon>Agaricomycetes</taxon>
        <taxon>Agaricomycetidae</taxon>
        <taxon>Boletales</taxon>
        <taxon>Suillineae</taxon>
        <taxon>Suillaceae</taxon>
        <taxon>Suillus</taxon>
    </lineage>
</organism>
<protein>
    <submittedName>
        <fullName evidence="2">Uncharacterized protein</fullName>
    </submittedName>
</protein>
<sequence length="375" mass="41940">MSNLLSVITGLLNVYYSVDASLSDIMRVVTARTTEKGVIDTYPTTPICHFLEIEQTEAALLDWLQTKGCDTLPESLIITASVVFGLVDAHDLVALIDTCLKEVAVHTQLQREEGSCMVFLSREGRCLMQDRMYRAQMEVSLFSNAITNLCEELENRNHPIDRQKPVTVDVGVYAGVRAARSFVNVDFFQPSKATEDKCNAWLLASSHFQGMTQVDPDTIRALLDSPKTSEVPHLSECVSRESNVLDTVQPDDLLSLPRLLKTWVDNVTYRAYMNASSAECKAVHIIDRKSFKTKEQKSVDILKSDVRTLDLKKQHAQAEVDMFSEAMERLSEFEGTSDGICSEAITLDSRLSDNYLDDWVSELSLSFSSDTSVLL</sequence>
<proteinExistence type="predicted"/>
<comment type="caution">
    <text evidence="2">The sequence shown here is derived from an EMBL/GenBank/DDBJ whole genome shotgun (WGS) entry which is preliminary data.</text>
</comment>
<evidence type="ECO:0000313" key="3">
    <source>
        <dbReference type="Proteomes" id="UP001195769"/>
    </source>
</evidence>
<feature type="chain" id="PRO_5042194341" evidence="1">
    <location>
        <begin position="21"/>
        <end position="375"/>
    </location>
</feature>
<evidence type="ECO:0000313" key="2">
    <source>
        <dbReference type="EMBL" id="KAG1882540.1"/>
    </source>
</evidence>
<reference evidence="2" key="1">
    <citation type="journal article" date="2020" name="New Phytol.">
        <title>Comparative genomics reveals dynamic genome evolution in host specialist ectomycorrhizal fungi.</title>
        <authorList>
            <person name="Lofgren L.A."/>
            <person name="Nguyen N.H."/>
            <person name="Vilgalys R."/>
            <person name="Ruytinx J."/>
            <person name="Liao H.L."/>
            <person name="Branco S."/>
            <person name="Kuo A."/>
            <person name="LaButti K."/>
            <person name="Lipzen A."/>
            <person name="Andreopoulos W."/>
            <person name="Pangilinan J."/>
            <person name="Riley R."/>
            <person name="Hundley H."/>
            <person name="Na H."/>
            <person name="Barry K."/>
            <person name="Grigoriev I.V."/>
            <person name="Stajich J.E."/>
            <person name="Kennedy P.G."/>
        </authorList>
    </citation>
    <scope>NUCLEOTIDE SEQUENCE</scope>
    <source>
        <strain evidence="2">FC203</strain>
    </source>
</reference>
<accession>A0AAD4DMM2</accession>
<keyword evidence="3" id="KW-1185">Reference proteome</keyword>
<dbReference type="AlphaFoldDB" id="A0AAD4DMM2"/>
<dbReference type="Proteomes" id="UP001195769">
    <property type="component" value="Unassembled WGS sequence"/>
</dbReference>
<feature type="signal peptide" evidence="1">
    <location>
        <begin position="1"/>
        <end position="20"/>
    </location>
</feature>
<evidence type="ECO:0000256" key="1">
    <source>
        <dbReference type="SAM" id="SignalP"/>
    </source>
</evidence>
<dbReference type="EMBL" id="JABBWK010000606">
    <property type="protein sequence ID" value="KAG1882540.1"/>
    <property type="molecule type" value="Genomic_DNA"/>
</dbReference>
<name>A0AAD4DMM2_9AGAM</name>
<keyword evidence="1" id="KW-0732">Signal</keyword>